<evidence type="ECO:0000256" key="1">
    <source>
        <dbReference type="SAM" id="Phobius"/>
    </source>
</evidence>
<dbReference type="KEGG" id="fya:KMW28_15335"/>
<dbReference type="InterPro" id="IPR003675">
    <property type="entry name" value="Rce1/LyrA-like_dom"/>
</dbReference>
<keyword evidence="1" id="KW-0472">Membrane</keyword>
<sequence>MQELLHSFWQKKLSFDVKTGCILIGIFCFPRFLLVLHANQTSSYQFIGLVMTIYAITPFLFLNKAGRKHIGLQLPQNYNWLMLALIIGVSFSLLLYVVGILLYSDSYQNWYVYIGKSYNIQEGMPADQKLIMFFIMAITGMIFSPIGEEFLFRGLIHESFAASLGDQKASMIDSLAFAITHISHFGLVFINNQWDFYLLPCLLWVAGMYVVSRLFFYYKMKIQSIWGAVLCHSGFNLGMTYCIFYLL</sequence>
<dbReference type="Pfam" id="PF02517">
    <property type="entry name" value="Rce1-like"/>
    <property type="match status" value="1"/>
</dbReference>
<evidence type="ECO:0000313" key="4">
    <source>
        <dbReference type="Proteomes" id="UP000678679"/>
    </source>
</evidence>
<keyword evidence="3" id="KW-0482">Metalloprotease</keyword>
<evidence type="ECO:0000313" key="3">
    <source>
        <dbReference type="EMBL" id="QWG01024.1"/>
    </source>
</evidence>
<keyword evidence="3" id="KW-0378">Hydrolase</keyword>
<accession>A0AAX1N0I8</accession>
<name>A0AAX1N0I8_9BACT</name>
<reference evidence="3 4" key="1">
    <citation type="submission" date="2021-05" db="EMBL/GenBank/DDBJ databases">
        <title>Comparative genomic studies on the polysaccharide-degrading batcterial strains of the Flammeovirga genus.</title>
        <authorList>
            <person name="Zewei F."/>
            <person name="Zheng Z."/>
            <person name="Yu L."/>
            <person name="Ruyue G."/>
            <person name="Yanhong M."/>
            <person name="Yuanyuan C."/>
            <person name="Jingyan G."/>
            <person name="Wenjun H."/>
        </authorList>
    </citation>
    <scope>NUCLEOTIDE SEQUENCE [LARGE SCALE GENOMIC DNA]</scope>
    <source>
        <strain evidence="3 4">NBRC:100898</strain>
    </source>
</reference>
<keyword evidence="4" id="KW-1185">Reference proteome</keyword>
<keyword evidence="3" id="KW-0645">Protease</keyword>
<feature type="transmembrane region" description="Helical" evidence="1">
    <location>
        <begin position="44"/>
        <end position="62"/>
    </location>
</feature>
<organism evidence="3 4">
    <name type="scientific">Flammeovirga yaeyamensis</name>
    <dbReference type="NCBI Taxonomy" id="367791"/>
    <lineage>
        <taxon>Bacteria</taxon>
        <taxon>Pseudomonadati</taxon>
        <taxon>Bacteroidota</taxon>
        <taxon>Cytophagia</taxon>
        <taxon>Cytophagales</taxon>
        <taxon>Flammeovirgaceae</taxon>
        <taxon>Flammeovirga</taxon>
    </lineage>
</organism>
<dbReference type="AlphaFoldDB" id="A0AAX1N0I8"/>
<feature type="transmembrane region" description="Helical" evidence="1">
    <location>
        <begin position="130"/>
        <end position="151"/>
    </location>
</feature>
<feature type="transmembrane region" description="Helical" evidence="1">
    <location>
        <begin position="225"/>
        <end position="246"/>
    </location>
</feature>
<dbReference type="RefSeq" id="WP_169662607.1">
    <property type="nucleotide sequence ID" value="NZ_CP076132.1"/>
</dbReference>
<feature type="transmembrane region" description="Helical" evidence="1">
    <location>
        <begin position="20"/>
        <end position="38"/>
    </location>
</feature>
<dbReference type="GO" id="GO:0008237">
    <property type="term" value="F:metallopeptidase activity"/>
    <property type="evidence" value="ECO:0007669"/>
    <property type="project" value="UniProtKB-KW"/>
</dbReference>
<keyword evidence="1" id="KW-0812">Transmembrane</keyword>
<dbReference type="GO" id="GO:0004175">
    <property type="term" value="F:endopeptidase activity"/>
    <property type="evidence" value="ECO:0007669"/>
    <property type="project" value="UniProtKB-ARBA"/>
</dbReference>
<dbReference type="GO" id="GO:0080120">
    <property type="term" value="P:CAAX-box protein maturation"/>
    <property type="evidence" value="ECO:0007669"/>
    <property type="project" value="UniProtKB-ARBA"/>
</dbReference>
<gene>
    <name evidence="3" type="ORF">KMW28_15335</name>
</gene>
<feature type="domain" description="CAAX prenyl protease 2/Lysostaphin resistance protein A-like" evidence="2">
    <location>
        <begin position="133"/>
        <end position="237"/>
    </location>
</feature>
<feature type="transmembrane region" description="Helical" evidence="1">
    <location>
        <begin position="83"/>
        <end position="103"/>
    </location>
</feature>
<dbReference type="Proteomes" id="UP000678679">
    <property type="component" value="Chromosome 1"/>
</dbReference>
<dbReference type="EMBL" id="CP076132">
    <property type="protein sequence ID" value="QWG01024.1"/>
    <property type="molecule type" value="Genomic_DNA"/>
</dbReference>
<keyword evidence="1" id="KW-1133">Transmembrane helix</keyword>
<feature type="transmembrane region" description="Helical" evidence="1">
    <location>
        <begin position="196"/>
        <end position="218"/>
    </location>
</feature>
<proteinExistence type="predicted"/>
<evidence type="ECO:0000259" key="2">
    <source>
        <dbReference type="Pfam" id="PF02517"/>
    </source>
</evidence>
<protein>
    <submittedName>
        <fullName evidence="3">CPBP family intramembrane metalloprotease</fullName>
    </submittedName>
</protein>